<gene>
    <name evidence="2" type="ORF">SDC9_53085</name>
</gene>
<name>A0A644WSN6_9ZZZZ</name>
<evidence type="ECO:0000313" key="2">
    <source>
        <dbReference type="EMBL" id="MPM06782.1"/>
    </source>
</evidence>
<evidence type="ECO:0008006" key="3">
    <source>
        <dbReference type="Google" id="ProtNLM"/>
    </source>
</evidence>
<proteinExistence type="predicted"/>
<protein>
    <recommendedName>
        <fullName evidence="3">VCBS repeat-containing protein</fullName>
    </recommendedName>
</protein>
<comment type="caution">
    <text evidence="2">The sequence shown here is derived from an EMBL/GenBank/DDBJ whole genome shotgun (WGS) entry which is preliminary data.</text>
</comment>
<keyword evidence="1" id="KW-0472">Membrane</keyword>
<organism evidence="2">
    <name type="scientific">bioreactor metagenome</name>
    <dbReference type="NCBI Taxonomy" id="1076179"/>
    <lineage>
        <taxon>unclassified sequences</taxon>
        <taxon>metagenomes</taxon>
        <taxon>ecological metagenomes</taxon>
    </lineage>
</organism>
<dbReference type="EMBL" id="VSSQ01001265">
    <property type="protein sequence ID" value="MPM06782.1"/>
    <property type="molecule type" value="Genomic_DNA"/>
</dbReference>
<accession>A0A644WSN6</accession>
<sequence length="309" mass="35209">MSKFIIIKKNSILSYIVSLLILFVFISSIYFFFTKDRYIEAFTPVNSKNNISFDLDGDGEKDEIEVSKENNSYIINIKSKDETYSLTSKDNLALLGDSVTKWPIKIDVLDISRNNIPEIIVRLSKDKTPINYIFSWNGDKFINTFTSNDNIVGILDSNNNKTPKLLSLSSSKGDGSTKGYIFFEDKIKDITFSKPKVQGLSVIQSFIDIIEAPYELSEAPNIFTSDIDSNELAILWGLDKDNTRYSFQNGYFTDFEWDKDGNILGMNWTLSFENTKSVHDSTPSKELLLYLTVKYDGYTSLKISSIKKI</sequence>
<feature type="transmembrane region" description="Helical" evidence="1">
    <location>
        <begin position="12"/>
        <end position="33"/>
    </location>
</feature>
<keyword evidence="1" id="KW-1133">Transmembrane helix</keyword>
<dbReference type="AlphaFoldDB" id="A0A644WSN6"/>
<evidence type="ECO:0000256" key="1">
    <source>
        <dbReference type="SAM" id="Phobius"/>
    </source>
</evidence>
<keyword evidence="1" id="KW-0812">Transmembrane</keyword>
<reference evidence="2" key="1">
    <citation type="submission" date="2019-08" db="EMBL/GenBank/DDBJ databases">
        <authorList>
            <person name="Kucharzyk K."/>
            <person name="Murdoch R.W."/>
            <person name="Higgins S."/>
            <person name="Loffler F."/>
        </authorList>
    </citation>
    <scope>NUCLEOTIDE SEQUENCE</scope>
</reference>